<evidence type="ECO:0000256" key="4">
    <source>
        <dbReference type="ARBA" id="ARBA00022490"/>
    </source>
</evidence>
<dbReference type="NCBIfam" id="TIGR00150">
    <property type="entry name" value="T6A_YjeE"/>
    <property type="match status" value="1"/>
</dbReference>
<keyword evidence="6" id="KW-0479">Metal-binding</keyword>
<keyword evidence="5" id="KW-0819">tRNA processing</keyword>
<dbReference type="STRING" id="112248.SAMN05444392_10619"/>
<sequence length="140" mass="15794">MKQIASWDLATVEATQELGEKLAKVLFPGDVLALEGELGAGKTTFAQGVARGLGITETIDSPTFTIVKEYPSKLPLYHLDLYRLQTSEEALDFEEYFYGDGICLIEWATRAKDWLPEETFWLHFSVGEEGSRHLTLTYKE</sequence>
<dbReference type="SUPFAM" id="SSF52540">
    <property type="entry name" value="P-loop containing nucleoside triphosphate hydrolases"/>
    <property type="match status" value="1"/>
</dbReference>
<protein>
    <recommendedName>
        <fullName evidence="3">tRNA threonylcarbamoyladenosine biosynthesis protein TsaE</fullName>
    </recommendedName>
    <alternativeName>
        <fullName evidence="10">t(6)A37 threonylcarbamoyladenosine biosynthesis protein TsaE</fullName>
    </alternativeName>
</protein>
<dbReference type="RefSeq" id="WP_073154870.1">
    <property type="nucleotide sequence ID" value="NZ_FQVL01000006.1"/>
</dbReference>
<keyword evidence="8" id="KW-0067">ATP-binding</keyword>
<dbReference type="PANTHER" id="PTHR33540">
    <property type="entry name" value="TRNA THREONYLCARBAMOYLADENOSINE BIOSYNTHESIS PROTEIN TSAE"/>
    <property type="match status" value="1"/>
</dbReference>
<organism evidence="11 12">
    <name type="scientific">Seinonella peptonophila</name>
    <dbReference type="NCBI Taxonomy" id="112248"/>
    <lineage>
        <taxon>Bacteria</taxon>
        <taxon>Bacillati</taxon>
        <taxon>Bacillota</taxon>
        <taxon>Bacilli</taxon>
        <taxon>Bacillales</taxon>
        <taxon>Thermoactinomycetaceae</taxon>
        <taxon>Seinonella</taxon>
    </lineage>
</organism>
<evidence type="ECO:0000256" key="10">
    <source>
        <dbReference type="ARBA" id="ARBA00032441"/>
    </source>
</evidence>
<evidence type="ECO:0000256" key="6">
    <source>
        <dbReference type="ARBA" id="ARBA00022723"/>
    </source>
</evidence>
<reference evidence="11 12" key="1">
    <citation type="submission" date="2016-11" db="EMBL/GenBank/DDBJ databases">
        <authorList>
            <person name="Jaros S."/>
            <person name="Januszkiewicz K."/>
            <person name="Wedrychowicz H."/>
        </authorList>
    </citation>
    <scope>NUCLEOTIDE SEQUENCE [LARGE SCALE GENOMIC DNA]</scope>
    <source>
        <strain evidence="11 12">DSM 44666</strain>
    </source>
</reference>
<dbReference type="GO" id="GO:0002949">
    <property type="term" value="P:tRNA threonylcarbamoyladenosine modification"/>
    <property type="evidence" value="ECO:0007669"/>
    <property type="project" value="InterPro"/>
</dbReference>
<evidence type="ECO:0000256" key="5">
    <source>
        <dbReference type="ARBA" id="ARBA00022694"/>
    </source>
</evidence>
<evidence type="ECO:0000313" key="11">
    <source>
        <dbReference type="EMBL" id="SHF00387.1"/>
    </source>
</evidence>
<accession>A0A1M4Y3I7</accession>
<evidence type="ECO:0000256" key="7">
    <source>
        <dbReference type="ARBA" id="ARBA00022741"/>
    </source>
</evidence>
<dbReference type="PANTHER" id="PTHR33540:SF2">
    <property type="entry name" value="TRNA THREONYLCARBAMOYLADENOSINE BIOSYNTHESIS PROTEIN TSAE"/>
    <property type="match status" value="1"/>
</dbReference>
<keyword evidence="7" id="KW-0547">Nucleotide-binding</keyword>
<keyword evidence="12" id="KW-1185">Reference proteome</keyword>
<dbReference type="GO" id="GO:0005524">
    <property type="term" value="F:ATP binding"/>
    <property type="evidence" value="ECO:0007669"/>
    <property type="project" value="UniProtKB-KW"/>
</dbReference>
<dbReference type="Gene3D" id="3.40.50.300">
    <property type="entry name" value="P-loop containing nucleotide triphosphate hydrolases"/>
    <property type="match status" value="1"/>
</dbReference>
<comment type="subcellular location">
    <subcellularLocation>
        <location evidence="1">Cytoplasm</location>
    </subcellularLocation>
</comment>
<dbReference type="EMBL" id="FQVL01000006">
    <property type="protein sequence ID" value="SHF00387.1"/>
    <property type="molecule type" value="Genomic_DNA"/>
</dbReference>
<dbReference type="InterPro" id="IPR027417">
    <property type="entry name" value="P-loop_NTPase"/>
</dbReference>
<keyword evidence="4" id="KW-0963">Cytoplasm</keyword>
<gene>
    <name evidence="11" type="ORF">SAMN05444392_10619</name>
</gene>
<dbReference type="GO" id="GO:0005737">
    <property type="term" value="C:cytoplasm"/>
    <property type="evidence" value="ECO:0007669"/>
    <property type="project" value="UniProtKB-SubCell"/>
</dbReference>
<comment type="similarity">
    <text evidence="2">Belongs to the TsaE family.</text>
</comment>
<name>A0A1M4Y3I7_9BACL</name>
<keyword evidence="9" id="KW-0460">Magnesium</keyword>
<evidence type="ECO:0000313" key="12">
    <source>
        <dbReference type="Proteomes" id="UP000184476"/>
    </source>
</evidence>
<evidence type="ECO:0000256" key="9">
    <source>
        <dbReference type="ARBA" id="ARBA00022842"/>
    </source>
</evidence>
<evidence type="ECO:0000256" key="2">
    <source>
        <dbReference type="ARBA" id="ARBA00007599"/>
    </source>
</evidence>
<proteinExistence type="inferred from homology"/>
<dbReference type="InterPro" id="IPR003442">
    <property type="entry name" value="T6A_TsaE"/>
</dbReference>
<evidence type="ECO:0000256" key="1">
    <source>
        <dbReference type="ARBA" id="ARBA00004496"/>
    </source>
</evidence>
<evidence type="ECO:0000256" key="8">
    <source>
        <dbReference type="ARBA" id="ARBA00022840"/>
    </source>
</evidence>
<dbReference type="AlphaFoldDB" id="A0A1M4Y3I7"/>
<dbReference type="Proteomes" id="UP000184476">
    <property type="component" value="Unassembled WGS sequence"/>
</dbReference>
<dbReference type="OrthoDB" id="9815896at2"/>
<evidence type="ECO:0000256" key="3">
    <source>
        <dbReference type="ARBA" id="ARBA00019010"/>
    </source>
</evidence>
<dbReference type="Pfam" id="PF02367">
    <property type="entry name" value="TsaE"/>
    <property type="match status" value="1"/>
</dbReference>
<dbReference type="GO" id="GO:0046872">
    <property type="term" value="F:metal ion binding"/>
    <property type="evidence" value="ECO:0007669"/>
    <property type="project" value="UniProtKB-KW"/>
</dbReference>